<keyword evidence="2 6" id="KW-0812">Transmembrane</keyword>
<feature type="transmembrane region" description="Helical" evidence="6">
    <location>
        <begin position="771"/>
        <end position="789"/>
    </location>
</feature>
<dbReference type="RefSeq" id="XP_018150083.1">
    <property type="nucleotide sequence ID" value="XM_018281388.1"/>
</dbReference>
<feature type="domain" description="Integral membrane bound transporter" evidence="8">
    <location>
        <begin position="691"/>
        <end position="814"/>
    </location>
</feature>
<feature type="transmembrane region" description="Helical" evidence="6">
    <location>
        <begin position="745"/>
        <end position="764"/>
    </location>
</feature>
<keyword evidence="4 6" id="KW-0472">Membrane</keyword>
<dbReference type="AlphaFoldDB" id="A0A179G923"/>
<feature type="transmembrane region" description="Helical" evidence="6">
    <location>
        <begin position="254"/>
        <end position="271"/>
    </location>
</feature>
<evidence type="ECO:0000256" key="5">
    <source>
        <dbReference type="SAM" id="MobiDB-lite"/>
    </source>
</evidence>
<feature type="compositionally biased region" description="Basic and acidic residues" evidence="5">
    <location>
        <begin position="617"/>
        <end position="626"/>
    </location>
</feature>
<evidence type="ECO:0000313" key="9">
    <source>
        <dbReference type="EMBL" id="OAQ74000.1"/>
    </source>
</evidence>
<name>A0A179G923_METCM</name>
<accession>A0A179G923</accession>
<feature type="compositionally biased region" description="Acidic residues" evidence="5">
    <location>
        <begin position="1046"/>
        <end position="1059"/>
    </location>
</feature>
<dbReference type="InterPro" id="IPR049453">
    <property type="entry name" value="Memb_transporter_dom"/>
</dbReference>
<feature type="transmembrane region" description="Helical" evidence="6">
    <location>
        <begin position="795"/>
        <end position="819"/>
    </location>
</feature>
<dbReference type="InterPro" id="IPR023244">
    <property type="entry name" value="Brefeldin_A-sensitivity_4"/>
</dbReference>
<feature type="compositionally biased region" description="Basic and acidic residues" evidence="5">
    <location>
        <begin position="1060"/>
        <end position="1071"/>
    </location>
</feature>
<evidence type="ECO:0000313" key="10">
    <source>
        <dbReference type="Proteomes" id="UP000078397"/>
    </source>
</evidence>
<organism evidence="9 10">
    <name type="scientific">Pochonia chlamydosporia 170</name>
    <dbReference type="NCBI Taxonomy" id="1380566"/>
    <lineage>
        <taxon>Eukaryota</taxon>
        <taxon>Fungi</taxon>
        <taxon>Dikarya</taxon>
        <taxon>Ascomycota</taxon>
        <taxon>Pezizomycotina</taxon>
        <taxon>Sordariomycetes</taxon>
        <taxon>Hypocreomycetidae</taxon>
        <taxon>Hypocreales</taxon>
        <taxon>Clavicipitaceae</taxon>
        <taxon>Pochonia</taxon>
    </lineage>
</organism>
<dbReference type="PRINTS" id="PR02047">
    <property type="entry name" value="BREFELDNASP4"/>
</dbReference>
<feature type="transmembrane region" description="Helical" evidence="6">
    <location>
        <begin position="291"/>
        <end position="309"/>
    </location>
</feature>
<evidence type="ECO:0000256" key="6">
    <source>
        <dbReference type="SAM" id="Phobius"/>
    </source>
</evidence>
<feature type="region of interest" description="Disordered" evidence="5">
    <location>
        <begin position="1"/>
        <end position="58"/>
    </location>
</feature>
<proteinExistence type="predicted"/>
<evidence type="ECO:0000256" key="1">
    <source>
        <dbReference type="ARBA" id="ARBA00004141"/>
    </source>
</evidence>
<protein>
    <submittedName>
        <fullName evidence="9">Brefeldin A-sensitivity protein 4</fullName>
    </submittedName>
</protein>
<dbReference type="InterPro" id="IPR018823">
    <property type="entry name" value="ArAE_2_N"/>
</dbReference>
<dbReference type="PANTHER" id="PTHR47804">
    <property type="entry name" value="60S RIBOSOMAL PROTEIN L19"/>
    <property type="match status" value="1"/>
</dbReference>
<feature type="transmembrane region" description="Helical" evidence="6">
    <location>
        <begin position="203"/>
        <end position="222"/>
    </location>
</feature>
<feature type="region of interest" description="Disordered" evidence="5">
    <location>
        <begin position="409"/>
        <end position="438"/>
    </location>
</feature>
<feature type="domain" description="Putative ER transporter 6TM N-terminal" evidence="7">
    <location>
        <begin position="231"/>
        <end position="394"/>
    </location>
</feature>
<feature type="transmembrane region" description="Helical" evidence="6">
    <location>
        <begin position="831"/>
        <end position="852"/>
    </location>
</feature>
<dbReference type="Pfam" id="PF13515">
    <property type="entry name" value="FUSC_2"/>
    <property type="match status" value="1"/>
</dbReference>
<gene>
    <name evidence="9" type="ORF">VFPPC_01591</name>
</gene>
<dbReference type="OrthoDB" id="1924968at2759"/>
<dbReference type="Pfam" id="PF10337">
    <property type="entry name" value="ArAE_2_N"/>
    <property type="match status" value="2"/>
</dbReference>
<dbReference type="Proteomes" id="UP000078397">
    <property type="component" value="Unassembled WGS sequence"/>
</dbReference>
<dbReference type="GeneID" id="28845382"/>
<keyword evidence="3 6" id="KW-1133">Transmembrane helix</keyword>
<feature type="region of interest" description="Disordered" evidence="5">
    <location>
        <begin position="1046"/>
        <end position="1071"/>
    </location>
</feature>
<feature type="transmembrane region" description="Helical" evidence="6">
    <location>
        <begin position="152"/>
        <end position="171"/>
    </location>
</feature>
<keyword evidence="10" id="KW-1185">Reference proteome</keyword>
<comment type="subcellular location">
    <subcellularLocation>
        <location evidence="1">Membrane</location>
        <topology evidence="1">Multi-pass membrane protein</topology>
    </subcellularLocation>
</comment>
<dbReference type="EMBL" id="LSBJ02000001">
    <property type="protein sequence ID" value="OAQ74000.1"/>
    <property type="molecule type" value="Genomic_DNA"/>
</dbReference>
<feature type="compositionally biased region" description="Polar residues" evidence="5">
    <location>
        <begin position="628"/>
        <end position="642"/>
    </location>
</feature>
<sequence>MASGDQVEASRAGDGMRQRLQGPFENTDNMAGDDRTPAPSSRIDALKPSRPLLESRRSSAMSIAQIDRVLSEDDLNEDTYGVSEIREGLFDAIFLKPLNLNVKDLLEHSKATLPAQFDKSNPLAPKYFVSRQLHQLNSLFRRIATTRAGIRLFKSFLAFFIAYCLCLAPTIRDWLGRYHYMMVISVILNHPARTVGGQIEGTILIIVGTATGLGWGVIGLLLSTSTLAASAGYGGILAMFLAIFMLITASIRAFFIRFYQAVLCAGIAIMFTTLAETNSQNVTWNKLRSYAIPWFLGQAIALVVNIVIFPDAGARALATALHQSFAVMQDALDLSVQQRRSRQRRGLADAFVNLSEAYRDMRINITISRFRPDDVEQLRNNMQAVIRALLSFQNEPRLLATDCSEQGSVNFMNDPDSDKSKRGATASSATSSPPVSDDALHNVVEPLRAPTNDLLFCIKDGLQRCDAALMDISGYRKYLGPDTETPSDVGPIQIHTKHAIAAFEIAESNILHSDNTPVSSIYDPDVIHLLVFSRRVRETIMTVTTLMDQVTAMQRVPDWPRVYLPSYPIWKAIHRTNAQVRHDRGGVTAGYYQKTFVEIARLLDKIKSLDYKPMSRFENEPSKEESQTELNRPTMDSSTDIAPTSKKRKLRYKIWRGLYRLQGFESRYAFKVCLVTSLLSIPSYLPQSNGWWDQYEVWWVVVVSWAVMHPRVGGNVQDLVTRSGVAILGAVWSGIGYAAGNGNPYVMGVFAALYMIPMLYRYTISSHPRSGLVGCLSFTVISLGLQAQGGGSSPALLAVLKGLSFFIGTAVPIIVNWMLWPFIARHELRHALSSMLFFMSILYRNVVGKYVYFSDGKEPKPDDIQRSEILEGRLREGFVRIRQLLVLTRHEIRLRAPFDPLPYSALADACERFFDYLIAVRQSALFYNPSHIRDDPLAADKLLCYRRDAVAVILANLYILAGALRSKRKVPLYMPSAAAARKKLLVKTAEVEEDMSAEEGPSEVQQHKKWSDVYRFSYNESLTGCVAQLEELEKYTKLIVGQQGFDDEFHDEDENEDEDKDKRNNHEQNCH</sequence>
<evidence type="ECO:0000256" key="3">
    <source>
        <dbReference type="ARBA" id="ARBA00022989"/>
    </source>
</evidence>
<evidence type="ECO:0000256" key="2">
    <source>
        <dbReference type="ARBA" id="ARBA00022692"/>
    </source>
</evidence>
<evidence type="ECO:0000259" key="8">
    <source>
        <dbReference type="Pfam" id="PF13515"/>
    </source>
</evidence>
<dbReference type="STRING" id="1380566.A0A179G923"/>
<evidence type="ECO:0000259" key="7">
    <source>
        <dbReference type="Pfam" id="PF10337"/>
    </source>
</evidence>
<feature type="compositionally biased region" description="Low complexity" evidence="5">
    <location>
        <begin position="424"/>
        <end position="437"/>
    </location>
</feature>
<comment type="caution">
    <text evidence="9">The sequence shown here is derived from an EMBL/GenBank/DDBJ whole genome shotgun (WGS) entry which is preliminary data.</text>
</comment>
<evidence type="ECO:0000256" key="4">
    <source>
        <dbReference type="ARBA" id="ARBA00023136"/>
    </source>
</evidence>
<dbReference type="KEGG" id="pchm:VFPPC_01591"/>
<feature type="domain" description="Putative ER transporter 6TM N-terminal" evidence="7">
    <location>
        <begin position="150"/>
        <end position="224"/>
    </location>
</feature>
<feature type="transmembrane region" description="Helical" evidence="6">
    <location>
        <begin position="228"/>
        <end position="247"/>
    </location>
</feature>
<dbReference type="InterPro" id="IPR052430">
    <property type="entry name" value="IVT-Associated"/>
</dbReference>
<dbReference type="GO" id="GO:0016020">
    <property type="term" value="C:membrane"/>
    <property type="evidence" value="ECO:0007669"/>
    <property type="project" value="UniProtKB-SubCell"/>
</dbReference>
<reference evidence="9 10" key="1">
    <citation type="journal article" date="2016" name="PLoS Pathog.">
        <title>Biosynthesis of antibiotic leucinostatins in bio-control fungus Purpureocillium lilacinum and their inhibition on phytophthora revealed by genome mining.</title>
        <authorList>
            <person name="Wang G."/>
            <person name="Liu Z."/>
            <person name="Lin R."/>
            <person name="Li E."/>
            <person name="Mao Z."/>
            <person name="Ling J."/>
            <person name="Yang Y."/>
            <person name="Yin W.B."/>
            <person name="Xie B."/>
        </authorList>
    </citation>
    <scope>NUCLEOTIDE SEQUENCE [LARGE SCALE GENOMIC DNA]</scope>
    <source>
        <strain evidence="9">170</strain>
    </source>
</reference>
<feature type="region of interest" description="Disordered" evidence="5">
    <location>
        <begin position="617"/>
        <end position="643"/>
    </location>
</feature>
<dbReference type="PANTHER" id="PTHR47804:SF3">
    <property type="entry name" value="PROTEIN BRE4"/>
    <property type="match status" value="1"/>
</dbReference>